<keyword evidence="1" id="KW-1185">Reference proteome</keyword>
<evidence type="ECO:0000313" key="1">
    <source>
        <dbReference type="Proteomes" id="UP000036681"/>
    </source>
</evidence>
<protein>
    <submittedName>
        <fullName evidence="2">Uncharacterized protein</fullName>
    </submittedName>
</protein>
<sequence>MTVQSTIVFYVSAETLKTPCPHDVLHMEYELDALVGKRDRQCCAEDPQGLSIDRIHYCQTTGARGSKEITED</sequence>
<evidence type="ECO:0000313" key="2">
    <source>
        <dbReference type="WBParaSite" id="ALUE_0000008501-mRNA-1"/>
    </source>
</evidence>
<organism evidence="1 2">
    <name type="scientific">Ascaris lumbricoides</name>
    <name type="common">Giant roundworm</name>
    <dbReference type="NCBI Taxonomy" id="6252"/>
    <lineage>
        <taxon>Eukaryota</taxon>
        <taxon>Metazoa</taxon>
        <taxon>Ecdysozoa</taxon>
        <taxon>Nematoda</taxon>
        <taxon>Chromadorea</taxon>
        <taxon>Rhabditida</taxon>
        <taxon>Spirurina</taxon>
        <taxon>Ascaridomorpha</taxon>
        <taxon>Ascaridoidea</taxon>
        <taxon>Ascarididae</taxon>
        <taxon>Ascaris</taxon>
    </lineage>
</organism>
<dbReference type="WBParaSite" id="ALUE_0000008501-mRNA-1">
    <property type="protein sequence ID" value="ALUE_0000008501-mRNA-1"/>
    <property type="gene ID" value="ALUE_0000008501"/>
</dbReference>
<accession>A0A0M3HEZ0</accession>
<dbReference type="Proteomes" id="UP000036681">
    <property type="component" value="Unplaced"/>
</dbReference>
<dbReference type="AlphaFoldDB" id="A0A0M3HEZ0"/>
<reference evidence="2" key="1">
    <citation type="submission" date="2017-02" db="UniProtKB">
        <authorList>
            <consortium name="WormBaseParasite"/>
        </authorList>
    </citation>
    <scope>IDENTIFICATION</scope>
</reference>
<name>A0A0M3HEZ0_ASCLU</name>
<proteinExistence type="predicted"/>